<dbReference type="EMBL" id="QGNW01000264">
    <property type="protein sequence ID" value="RVW80574.1"/>
    <property type="molecule type" value="Genomic_DNA"/>
</dbReference>
<dbReference type="Proteomes" id="UP000288805">
    <property type="component" value="Unassembled WGS sequence"/>
</dbReference>
<accession>A0A438H7N7</accession>
<organism evidence="1 2">
    <name type="scientific">Vitis vinifera</name>
    <name type="common">Grape</name>
    <dbReference type="NCBI Taxonomy" id="29760"/>
    <lineage>
        <taxon>Eukaryota</taxon>
        <taxon>Viridiplantae</taxon>
        <taxon>Streptophyta</taxon>
        <taxon>Embryophyta</taxon>
        <taxon>Tracheophyta</taxon>
        <taxon>Spermatophyta</taxon>
        <taxon>Magnoliopsida</taxon>
        <taxon>eudicotyledons</taxon>
        <taxon>Gunneridae</taxon>
        <taxon>Pentapetalae</taxon>
        <taxon>rosids</taxon>
        <taxon>Vitales</taxon>
        <taxon>Vitaceae</taxon>
        <taxon>Viteae</taxon>
        <taxon>Vitis</taxon>
    </lineage>
</organism>
<protein>
    <submittedName>
        <fullName evidence="1">Uncharacterized protein</fullName>
    </submittedName>
</protein>
<name>A0A438H7N7_VITVI</name>
<dbReference type="AlphaFoldDB" id="A0A438H7N7"/>
<evidence type="ECO:0000313" key="2">
    <source>
        <dbReference type="Proteomes" id="UP000288805"/>
    </source>
</evidence>
<comment type="caution">
    <text evidence="1">The sequence shown here is derived from an EMBL/GenBank/DDBJ whole genome shotgun (WGS) entry which is preliminary data.</text>
</comment>
<reference evidence="1 2" key="1">
    <citation type="journal article" date="2018" name="PLoS Genet.">
        <title>Population sequencing reveals clonal diversity and ancestral inbreeding in the grapevine cultivar Chardonnay.</title>
        <authorList>
            <person name="Roach M.J."/>
            <person name="Johnson D.L."/>
            <person name="Bohlmann J."/>
            <person name="van Vuuren H.J."/>
            <person name="Jones S.J."/>
            <person name="Pretorius I.S."/>
            <person name="Schmidt S.A."/>
            <person name="Borneman A.R."/>
        </authorList>
    </citation>
    <scope>NUCLEOTIDE SEQUENCE [LARGE SCALE GENOMIC DNA]</scope>
    <source>
        <strain evidence="2">cv. Chardonnay</strain>
        <tissue evidence="1">Leaf</tissue>
    </source>
</reference>
<proteinExistence type="predicted"/>
<sequence>MSKWAEIGRVSHSQFANDTIFFPRASFEELHSLKLILLVFGRLLGLRINLNKSIPRESTSDKTKLQGLRINLNKSTLLGINIRQDQTARGNPNLLSFWDPTLNRVSRRLDGWKKAFLSLRGFGEGKRDHLVSWDIVYKPKEFGGLGFGKISPRNQALLGKWLWRYLKEGSALWHHVILSIYGTHPNGWEANNIIRWPHRCPWKAITHILQVFSTHIRFVAGMEWVQPSNICDMLVISFKCFGYSIRGKTLLRIACLSLLWIVWRERNARIFEDIWKTLEMMKAWMEEGTTSWRCVAEGSYSALFFSVGEKFNLVFLEASLQLQEHGEGDPFKGVSYARMCCIVERWDGISDKLLDLYTLISWARFNMRLKRKLHLALMGGSLIMSEFQKVVVVERVLQLGMRNFREKSLYLEKWAPQKLVYAFK</sequence>
<evidence type="ECO:0000313" key="1">
    <source>
        <dbReference type="EMBL" id="RVW80574.1"/>
    </source>
</evidence>
<gene>
    <name evidence="1" type="ORF">CK203_051264</name>
</gene>